<keyword evidence="9" id="KW-1185">Reference proteome</keyword>
<evidence type="ECO:0000259" key="7">
    <source>
        <dbReference type="PROSITE" id="PS51352"/>
    </source>
</evidence>
<evidence type="ECO:0000256" key="4">
    <source>
        <dbReference type="ARBA" id="ARBA00023157"/>
    </source>
</evidence>
<comment type="subunit">
    <text evidence="6">Homodimer.</text>
</comment>
<dbReference type="PANTHER" id="PTHR43110">
    <property type="entry name" value="THIOL PEROXIDASE"/>
    <property type="match status" value="1"/>
</dbReference>
<dbReference type="Pfam" id="PF08534">
    <property type="entry name" value="Redoxin"/>
    <property type="match status" value="1"/>
</dbReference>
<dbReference type="InterPro" id="IPR050455">
    <property type="entry name" value="Tpx_Peroxidase_subfamily"/>
</dbReference>
<organism evidence="8 9">
    <name type="scientific">Ectothiorhodosinus mongolicus</name>
    <dbReference type="NCBI Taxonomy" id="233100"/>
    <lineage>
        <taxon>Bacteria</taxon>
        <taxon>Pseudomonadati</taxon>
        <taxon>Pseudomonadota</taxon>
        <taxon>Gammaproteobacteria</taxon>
        <taxon>Chromatiales</taxon>
        <taxon>Ectothiorhodospiraceae</taxon>
        <taxon>Ectothiorhodosinus</taxon>
    </lineage>
</organism>
<sequence length="166" mass="18141">MAQITLRGNPINTCGDLPAVGSKAPDFHLVNADMQDVSLKDYEGKKKILYIVPSLDTPVCATSSKKFDEWVAAHDDVVVLTVSADLPFAQKRFCSAENVDRVQMLSMMRSRNFAKNYGVLIVDGPLAGITCRALLVLDEKNTIVHAELVPEIGQEPDYDAAYAALN</sequence>
<name>A0A1R3W3J3_9GAMM</name>
<dbReference type="PROSITE" id="PS51352">
    <property type="entry name" value="THIOREDOXIN_2"/>
    <property type="match status" value="1"/>
</dbReference>
<dbReference type="HAMAP" id="MF_00269">
    <property type="entry name" value="Tpx"/>
    <property type="match status" value="1"/>
</dbReference>
<dbReference type="InterPro" id="IPR036249">
    <property type="entry name" value="Thioredoxin-like_sf"/>
</dbReference>
<dbReference type="SUPFAM" id="SSF52833">
    <property type="entry name" value="Thioredoxin-like"/>
    <property type="match status" value="1"/>
</dbReference>
<reference evidence="8 9" key="1">
    <citation type="submission" date="2017-01" db="EMBL/GenBank/DDBJ databases">
        <authorList>
            <person name="Mah S.A."/>
            <person name="Swanson W.J."/>
            <person name="Moy G.W."/>
            <person name="Vacquier V.D."/>
        </authorList>
    </citation>
    <scope>NUCLEOTIDE SEQUENCE [LARGE SCALE GENOMIC DNA]</scope>
    <source>
        <strain evidence="8 9">M9</strain>
    </source>
</reference>
<evidence type="ECO:0000256" key="2">
    <source>
        <dbReference type="ARBA" id="ARBA00022862"/>
    </source>
</evidence>
<evidence type="ECO:0000256" key="6">
    <source>
        <dbReference type="HAMAP-Rule" id="MF_00269"/>
    </source>
</evidence>
<comment type="catalytic activity">
    <reaction evidence="6">
        <text>a hydroperoxide + [thioredoxin]-dithiol = an alcohol + [thioredoxin]-disulfide + H2O</text>
        <dbReference type="Rhea" id="RHEA:62620"/>
        <dbReference type="Rhea" id="RHEA-COMP:10698"/>
        <dbReference type="Rhea" id="RHEA-COMP:10700"/>
        <dbReference type="ChEBI" id="CHEBI:15377"/>
        <dbReference type="ChEBI" id="CHEBI:29950"/>
        <dbReference type="ChEBI" id="CHEBI:30879"/>
        <dbReference type="ChEBI" id="CHEBI:35924"/>
        <dbReference type="ChEBI" id="CHEBI:50058"/>
        <dbReference type="EC" id="1.11.1.24"/>
    </reaction>
</comment>
<dbReference type="STRING" id="233100.SAMN05216526_1578"/>
<dbReference type="PANTHER" id="PTHR43110:SF1">
    <property type="entry name" value="THIOL PEROXIDASE"/>
    <property type="match status" value="1"/>
</dbReference>
<proteinExistence type="inferred from homology"/>
<keyword evidence="3 6" id="KW-0560">Oxidoreductase</keyword>
<comment type="miscellaneous">
    <text evidence="6">The active site is a conserved redox-active cysteine residue, the peroxidatic cysteine (C(P)), which makes the nucleophilic attack on the peroxide substrate. The peroxide oxidizes the C(P)-SH to cysteine sulfenic acid (C(P)-SOH), which then reacts with another cysteine residue, the resolving cysteine (C(R)), to form a disulfide bridge. The disulfide is subsequently reduced by an appropriate electron donor to complete the catalytic cycle. In this atypical 2-Cys peroxiredoxin, C(R) is present in the same subunit to form an intramolecular disulfide. The disulfide is subsequently reduced by thioredoxin.</text>
</comment>
<dbReference type="InterPro" id="IPR013766">
    <property type="entry name" value="Thioredoxin_domain"/>
</dbReference>
<dbReference type="PROSITE" id="PS01265">
    <property type="entry name" value="TPX"/>
    <property type="match status" value="1"/>
</dbReference>
<keyword evidence="4 6" id="KW-1015">Disulfide bond</keyword>
<dbReference type="Proteomes" id="UP000223759">
    <property type="component" value="Unassembled WGS sequence"/>
</dbReference>
<evidence type="ECO:0000256" key="1">
    <source>
        <dbReference type="ARBA" id="ARBA00022559"/>
    </source>
</evidence>
<dbReference type="CDD" id="cd03014">
    <property type="entry name" value="PRX_Atyp2cys"/>
    <property type="match status" value="1"/>
</dbReference>
<dbReference type="InterPro" id="IPR002065">
    <property type="entry name" value="TPX"/>
</dbReference>
<dbReference type="Gene3D" id="3.40.30.10">
    <property type="entry name" value="Glutaredoxin"/>
    <property type="match status" value="1"/>
</dbReference>
<accession>A0A1R3W3J3</accession>
<feature type="disulfide bond" description="Redox-active" evidence="6">
    <location>
        <begin position="60"/>
        <end position="94"/>
    </location>
</feature>
<gene>
    <name evidence="6" type="primary">tpx</name>
    <name evidence="8" type="ORF">SAMN05216526_1578</name>
</gene>
<dbReference type="AlphaFoldDB" id="A0A1R3W3J3"/>
<feature type="active site" description="Cysteine sulfenic acid (-SOH) intermediate" evidence="6">
    <location>
        <position position="60"/>
    </location>
</feature>
<dbReference type="EMBL" id="FTPK01000003">
    <property type="protein sequence ID" value="SIT72129.1"/>
    <property type="molecule type" value="Genomic_DNA"/>
</dbReference>
<keyword evidence="5 6" id="KW-0676">Redox-active center</keyword>
<evidence type="ECO:0000256" key="5">
    <source>
        <dbReference type="ARBA" id="ARBA00023284"/>
    </source>
</evidence>
<keyword evidence="1 6" id="KW-0575">Peroxidase</keyword>
<dbReference type="GO" id="GO:0008379">
    <property type="term" value="F:thioredoxin peroxidase activity"/>
    <property type="evidence" value="ECO:0007669"/>
    <property type="project" value="UniProtKB-UniRule"/>
</dbReference>
<evidence type="ECO:0000313" key="8">
    <source>
        <dbReference type="EMBL" id="SIT72129.1"/>
    </source>
</evidence>
<keyword evidence="2 6" id="KW-0049">Antioxidant</keyword>
<dbReference type="NCBIfam" id="NF001808">
    <property type="entry name" value="PRK00522.1"/>
    <property type="match status" value="1"/>
</dbReference>
<comment type="similarity">
    <text evidence="6">Belongs to the peroxiredoxin family. Tpx subfamily.</text>
</comment>
<feature type="domain" description="Thioredoxin" evidence="7">
    <location>
        <begin position="18"/>
        <end position="166"/>
    </location>
</feature>
<comment type="function">
    <text evidence="6">Thiol-specific peroxidase that catalyzes the reduction of hydrogen peroxide and organic hydroperoxides to water and alcohols, respectively. Plays a role in cell protection against oxidative stress by detoxifying peroxides.</text>
</comment>
<dbReference type="InterPro" id="IPR018219">
    <property type="entry name" value="Tpx_CS"/>
</dbReference>
<dbReference type="RefSeq" id="WP_076756001.1">
    <property type="nucleotide sequence ID" value="NZ_CP023018.1"/>
</dbReference>
<dbReference type="OrthoDB" id="9781543at2"/>
<evidence type="ECO:0000313" key="9">
    <source>
        <dbReference type="Proteomes" id="UP000223759"/>
    </source>
</evidence>
<dbReference type="EC" id="1.11.1.24" evidence="6"/>
<dbReference type="InterPro" id="IPR013740">
    <property type="entry name" value="Redoxin"/>
</dbReference>
<evidence type="ECO:0000256" key="3">
    <source>
        <dbReference type="ARBA" id="ARBA00023002"/>
    </source>
</evidence>
<protein>
    <recommendedName>
        <fullName evidence="6">Thiol peroxidase</fullName>
        <shortName evidence="6">Tpx</shortName>
        <ecNumber evidence="6">1.11.1.24</ecNumber>
    </recommendedName>
    <alternativeName>
        <fullName evidence="6">Peroxiredoxin tpx</fullName>
        <shortName evidence="6">Prx</shortName>
    </alternativeName>
    <alternativeName>
        <fullName evidence="6">Thioredoxin peroxidase</fullName>
    </alternativeName>
    <alternativeName>
        <fullName evidence="6">Thioredoxin-dependent peroxiredoxin</fullName>
    </alternativeName>
</protein>